<accession>J3LEA6</accession>
<organism evidence="1">
    <name type="scientific">Oryza brachyantha</name>
    <name type="common">malo sina</name>
    <dbReference type="NCBI Taxonomy" id="4533"/>
    <lineage>
        <taxon>Eukaryota</taxon>
        <taxon>Viridiplantae</taxon>
        <taxon>Streptophyta</taxon>
        <taxon>Embryophyta</taxon>
        <taxon>Tracheophyta</taxon>
        <taxon>Spermatophyta</taxon>
        <taxon>Magnoliopsida</taxon>
        <taxon>Liliopsida</taxon>
        <taxon>Poales</taxon>
        <taxon>Poaceae</taxon>
        <taxon>BOP clade</taxon>
        <taxon>Oryzoideae</taxon>
        <taxon>Oryzeae</taxon>
        <taxon>Oryzinae</taxon>
        <taxon>Oryza</taxon>
    </lineage>
</organism>
<dbReference type="EnsemblPlants" id="OB02G29730.1">
    <property type="protein sequence ID" value="OB02G29730.1"/>
    <property type="gene ID" value="OB02G29730"/>
</dbReference>
<reference evidence="1" key="1">
    <citation type="submission" date="2013-04" db="UniProtKB">
        <authorList>
            <consortium name="EnsemblPlants"/>
        </authorList>
    </citation>
    <scope>IDENTIFICATION</scope>
</reference>
<dbReference type="Proteomes" id="UP000006038">
    <property type="component" value="Unassembled WGS sequence"/>
</dbReference>
<sequence>MRGASWVVDATHFQGCSVQFSLFTRMYRSVQPPKRAEAWPNAVATSKPQNEGLEVLRSAKRLEKLASLG</sequence>
<evidence type="ECO:0000313" key="1">
    <source>
        <dbReference type="EnsemblPlants" id="OB02G29730.1"/>
    </source>
</evidence>
<protein>
    <submittedName>
        <fullName evidence="1">Uncharacterized protein</fullName>
    </submittedName>
</protein>
<dbReference type="HOGENOM" id="CLU_2779894_0_0_1"/>
<keyword evidence="2" id="KW-1185">Reference proteome</keyword>
<dbReference type="Gramene" id="OB02G29730.1">
    <property type="protein sequence ID" value="OB02G29730.1"/>
    <property type="gene ID" value="OB02G29730"/>
</dbReference>
<proteinExistence type="predicted"/>
<evidence type="ECO:0000313" key="2">
    <source>
        <dbReference type="Proteomes" id="UP000006038"/>
    </source>
</evidence>
<dbReference type="AlphaFoldDB" id="J3LEA6"/>
<name>J3LEA6_ORYBR</name>